<evidence type="ECO:0000313" key="2">
    <source>
        <dbReference type="Proteomes" id="UP000623678"/>
    </source>
</evidence>
<dbReference type="AlphaFoldDB" id="A0A926II64"/>
<evidence type="ECO:0000313" key="1">
    <source>
        <dbReference type="EMBL" id="MBC8585358.1"/>
    </source>
</evidence>
<reference evidence="1" key="1">
    <citation type="submission" date="2020-08" db="EMBL/GenBank/DDBJ databases">
        <title>Genome public.</title>
        <authorList>
            <person name="Liu C."/>
            <person name="Sun Q."/>
        </authorList>
    </citation>
    <scope>NUCLEOTIDE SEQUENCE</scope>
    <source>
        <strain evidence="1">NSJ-64</strain>
    </source>
</reference>
<comment type="caution">
    <text evidence="1">The sequence shown here is derived from an EMBL/GenBank/DDBJ whole genome shotgun (WGS) entry which is preliminary data.</text>
</comment>
<dbReference type="Gene3D" id="3.60.15.10">
    <property type="entry name" value="Ribonuclease Z/Hydroxyacylglutathione hydrolase-like"/>
    <property type="match status" value="1"/>
</dbReference>
<keyword evidence="2" id="KW-1185">Reference proteome</keyword>
<sequence length="249" mass="27367">MAFFDLPVGKEKAALWFLGQSGFYFKCAKATAVIDPYLSDSVGEATPPFSRAYPVPVAPQEIQADIFIVTHDHLDHLDPQTIRAYAYKEQTQFVSPRHSAEKLVSLGVPQKNVTVVDHGDQAVINGVKIQGIFALGTGADVVDTTGYKLTFENGKSVYHTSDTAFCQLLLDAAPSADVLLPVINGKFGNLGAEQAAALTKRVNPKFVIPHHYDVMALNSENPQAFRYFCEETGFGDRCVILKPLEKFEW</sequence>
<dbReference type="SUPFAM" id="SSF56281">
    <property type="entry name" value="Metallo-hydrolase/oxidoreductase"/>
    <property type="match status" value="1"/>
</dbReference>
<dbReference type="EMBL" id="JACRTD010000004">
    <property type="protein sequence ID" value="MBC8585358.1"/>
    <property type="molecule type" value="Genomic_DNA"/>
</dbReference>
<organism evidence="1 2">
    <name type="scientific">Youxingia wuxianensis</name>
    <dbReference type="NCBI Taxonomy" id="2763678"/>
    <lineage>
        <taxon>Bacteria</taxon>
        <taxon>Bacillati</taxon>
        <taxon>Bacillota</taxon>
        <taxon>Clostridia</taxon>
        <taxon>Eubacteriales</taxon>
        <taxon>Oscillospiraceae</taxon>
        <taxon>Youxingia</taxon>
    </lineage>
</organism>
<dbReference type="Pfam" id="PF13483">
    <property type="entry name" value="Lactamase_B_3"/>
    <property type="match status" value="1"/>
</dbReference>
<dbReference type="RefSeq" id="WP_262395140.1">
    <property type="nucleotide sequence ID" value="NZ_JACRTD010000004.1"/>
</dbReference>
<dbReference type="InterPro" id="IPR036866">
    <property type="entry name" value="RibonucZ/Hydroxyglut_hydro"/>
</dbReference>
<name>A0A926II64_9FIRM</name>
<proteinExistence type="predicted"/>
<accession>A0A926II64</accession>
<dbReference type="PANTHER" id="PTHR43546">
    <property type="entry name" value="UPF0173 METAL-DEPENDENT HYDROLASE MJ1163-RELATED"/>
    <property type="match status" value="1"/>
</dbReference>
<dbReference type="Proteomes" id="UP000623678">
    <property type="component" value="Unassembled WGS sequence"/>
</dbReference>
<gene>
    <name evidence="1" type="ORF">H8705_07155</name>
</gene>
<protein>
    <submittedName>
        <fullName evidence="1">MBL fold metallo-hydrolase</fullName>
    </submittedName>
</protein>
<dbReference type="InterPro" id="IPR050114">
    <property type="entry name" value="UPF0173_UPF0282_UlaG_hydrolase"/>
</dbReference>